<evidence type="ECO:0000313" key="3">
    <source>
        <dbReference type="Proteomes" id="UP000732380"/>
    </source>
</evidence>
<evidence type="ECO:0000313" key="2">
    <source>
        <dbReference type="EMBL" id="KAG6104473.1"/>
    </source>
</evidence>
<organism evidence="2 3">
    <name type="scientific">Claviceps humidiphila</name>
    <dbReference type="NCBI Taxonomy" id="1294629"/>
    <lineage>
        <taxon>Eukaryota</taxon>
        <taxon>Fungi</taxon>
        <taxon>Dikarya</taxon>
        <taxon>Ascomycota</taxon>
        <taxon>Pezizomycotina</taxon>
        <taxon>Sordariomycetes</taxon>
        <taxon>Hypocreomycetidae</taxon>
        <taxon>Hypocreales</taxon>
        <taxon>Clavicipitaceae</taxon>
        <taxon>Claviceps</taxon>
    </lineage>
</organism>
<proteinExistence type="predicted"/>
<sequence>MHGNKILRKIAKSRDDESLCDLQIVCGKRRFNAHRYVVALNSSVIKKACLEPCKEGTSSVYEIKNFSSVLVERMLDYMYTGTYDELPSKSPAKEGEEPTQKAAKLSPAAHVMLHAKMMELGDTYKVEGLSQHASERFETLIAPETTRNLVVDIVPKVYALKFPSSTKIREIVVLSLMEKNYPPPLKTDIVEMMAEAARVVPQFGNDMFMSYCKFIPTYSHWAAQCRT</sequence>
<dbReference type="PROSITE" id="PS50097">
    <property type="entry name" value="BTB"/>
    <property type="match status" value="1"/>
</dbReference>
<feature type="domain" description="BTB" evidence="1">
    <location>
        <begin position="20"/>
        <end position="87"/>
    </location>
</feature>
<dbReference type="InterPro" id="IPR000210">
    <property type="entry name" value="BTB/POZ_dom"/>
</dbReference>
<accession>A0A9P7TPW1</accession>
<gene>
    <name evidence="2" type="ORF">E4U13_008375</name>
</gene>
<dbReference type="AlphaFoldDB" id="A0A9P7TPW1"/>
<dbReference type="SMART" id="SM00225">
    <property type="entry name" value="BTB"/>
    <property type="match status" value="1"/>
</dbReference>
<dbReference type="PANTHER" id="PTHR47843:SF5">
    <property type="entry name" value="BTB_POZ DOMAIN PROTEIN"/>
    <property type="match status" value="1"/>
</dbReference>
<reference evidence="2 3" key="1">
    <citation type="journal article" date="2020" name="bioRxiv">
        <title>Whole genome comparisons of ergot fungi reveals the divergence and evolution of species within the genus Claviceps are the result of varying mechanisms driving genome evolution and host range expansion.</title>
        <authorList>
            <person name="Wyka S.A."/>
            <person name="Mondo S.J."/>
            <person name="Liu M."/>
            <person name="Dettman J."/>
            <person name="Nalam V."/>
            <person name="Broders K.D."/>
        </authorList>
    </citation>
    <scope>NUCLEOTIDE SEQUENCE [LARGE SCALE GENOMIC DNA]</scope>
    <source>
        <strain evidence="2 3">LM576</strain>
    </source>
</reference>
<dbReference type="PANTHER" id="PTHR47843">
    <property type="entry name" value="BTB DOMAIN-CONTAINING PROTEIN-RELATED"/>
    <property type="match status" value="1"/>
</dbReference>
<dbReference type="Pfam" id="PF00651">
    <property type="entry name" value="BTB"/>
    <property type="match status" value="1"/>
</dbReference>
<comment type="caution">
    <text evidence="2">The sequence shown here is derived from an EMBL/GenBank/DDBJ whole genome shotgun (WGS) entry which is preliminary data.</text>
</comment>
<dbReference type="Gene3D" id="3.30.710.10">
    <property type="entry name" value="Potassium Channel Kv1.1, Chain A"/>
    <property type="match status" value="1"/>
</dbReference>
<dbReference type="EMBL" id="SRQM01000970">
    <property type="protein sequence ID" value="KAG6104473.1"/>
    <property type="molecule type" value="Genomic_DNA"/>
</dbReference>
<evidence type="ECO:0000259" key="1">
    <source>
        <dbReference type="PROSITE" id="PS50097"/>
    </source>
</evidence>
<dbReference type="CDD" id="cd18186">
    <property type="entry name" value="BTB_POZ_ZBTB_KLHL-like"/>
    <property type="match status" value="1"/>
</dbReference>
<keyword evidence="3" id="KW-1185">Reference proteome</keyword>
<dbReference type="SUPFAM" id="SSF54695">
    <property type="entry name" value="POZ domain"/>
    <property type="match status" value="1"/>
</dbReference>
<dbReference type="InterPro" id="IPR011333">
    <property type="entry name" value="SKP1/BTB/POZ_sf"/>
</dbReference>
<protein>
    <recommendedName>
        <fullName evidence="1">BTB domain-containing protein</fullName>
    </recommendedName>
</protein>
<name>A0A9P7TPW1_9HYPO</name>
<dbReference type="Proteomes" id="UP000732380">
    <property type="component" value="Unassembled WGS sequence"/>
</dbReference>